<evidence type="ECO:0000313" key="10">
    <source>
        <dbReference type="Proteomes" id="UP000323522"/>
    </source>
</evidence>
<proteinExistence type="predicted"/>
<keyword evidence="4 9" id="KW-0418">Kinase</keyword>
<evidence type="ECO:0000259" key="8">
    <source>
        <dbReference type="PROSITE" id="PS50109"/>
    </source>
</evidence>
<accession>A0A5C1PZ24</accession>
<feature type="transmembrane region" description="Helical" evidence="7">
    <location>
        <begin position="439"/>
        <end position="458"/>
    </location>
</feature>
<sequence length="721" mass="77445">MRHGAGATIVAARRHPGRSGRIGRPPATSSGFHISVTPPPVPAADVPTIHASQATDTPPESAAPGSLHEPAMPDAGGAVRPSLRQRIERLSGGSLLAALHPARWGLLVLALIVGGLWLVELGSRGSQDDMTVIRSATLMAMPTPERPQAGAPRLITLPHAWDHSPRLSAPLGYRVRFDLPTRAPSAAGSAGLAGMAGLYIERLCGAHEIRLNGWRLAVRGRLDVPRPNECLDPVLVALPPAMLRPADNQLDIILAAQVRSQVAVSEHAGYLSPVRIGPMHQLEGMQRRLQTLHTGITQALAMLVGAVGTAALLLAALSRLPYLGYFGAACLGWAMLCALLTGAHLPLSVPAYEWLTGALMPPIAVAAILSLMRYSGIQVRWIELSVALQSIVVPLSLLIAAPDRISTITQPWMVILSLEVLVALGVFLHRAWARSPADFRVVGIALGMTLVGAAFERMMVADEILLPGVRAISIGAVVMFAGMVLRMLQQMQAAVGAAEAGRLAAERRVEEITSDMERNYSHMAEMRVEQVTAKERKRIAADLHDDLGAKLLTIVHTSESERIATLAREALEEMRLSVRGLTGRAVQLGDAIGDWRSEVMMRLSQGGVELNWNTPDDLLMSERAMSARAYVQTTRILREAVSNVLKHSGATHCEISMRMDINDFELTISDNGRGIPMELDGKLDRGHGMSTMKGRAKQLQGQCLVESGPGYGTTIRLTLPL</sequence>
<dbReference type="OrthoDB" id="9797605at2"/>
<evidence type="ECO:0000256" key="1">
    <source>
        <dbReference type="ARBA" id="ARBA00000085"/>
    </source>
</evidence>
<feature type="transmembrane region" description="Helical" evidence="7">
    <location>
        <begin position="464"/>
        <end position="485"/>
    </location>
</feature>
<keyword evidence="7" id="KW-1133">Transmembrane helix</keyword>
<dbReference type="Gene3D" id="3.30.565.10">
    <property type="entry name" value="Histidine kinase-like ATPase, C-terminal domain"/>
    <property type="match status" value="1"/>
</dbReference>
<dbReference type="PRINTS" id="PR00344">
    <property type="entry name" value="BCTRLSENSOR"/>
</dbReference>
<feature type="transmembrane region" description="Helical" evidence="7">
    <location>
        <begin position="322"/>
        <end position="345"/>
    </location>
</feature>
<dbReference type="InterPro" id="IPR036890">
    <property type="entry name" value="HATPase_C_sf"/>
</dbReference>
<keyword evidence="7" id="KW-0472">Membrane</keyword>
<dbReference type="GO" id="GO:0004673">
    <property type="term" value="F:protein histidine kinase activity"/>
    <property type="evidence" value="ECO:0007669"/>
    <property type="project" value="UniProtKB-EC"/>
</dbReference>
<feature type="domain" description="Histidine kinase" evidence="8">
    <location>
        <begin position="538"/>
        <end position="721"/>
    </location>
</feature>
<dbReference type="AlphaFoldDB" id="A0A5C1PZ24"/>
<evidence type="ECO:0000256" key="4">
    <source>
        <dbReference type="ARBA" id="ARBA00022777"/>
    </source>
</evidence>
<keyword evidence="7" id="KW-0812">Transmembrane</keyword>
<feature type="transmembrane region" description="Helical" evidence="7">
    <location>
        <begin position="295"/>
        <end position="315"/>
    </location>
</feature>
<organism evidence="9 10">
    <name type="scientific">Sphaerotilus sulfidivorans</name>
    <dbReference type="NCBI Taxonomy" id="639200"/>
    <lineage>
        <taxon>Bacteria</taxon>
        <taxon>Pseudomonadati</taxon>
        <taxon>Pseudomonadota</taxon>
        <taxon>Betaproteobacteria</taxon>
        <taxon>Burkholderiales</taxon>
        <taxon>Sphaerotilaceae</taxon>
        <taxon>Sphaerotilus</taxon>
    </lineage>
</organism>
<evidence type="ECO:0000256" key="3">
    <source>
        <dbReference type="ARBA" id="ARBA00022679"/>
    </source>
</evidence>
<dbReference type="Pfam" id="PF02518">
    <property type="entry name" value="HATPase_c"/>
    <property type="match status" value="1"/>
</dbReference>
<dbReference type="SUPFAM" id="SSF55874">
    <property type="entry name" value="ATPase domain of HSP90 chaperone/DNA topoisomerase II/histidine kinase"/>
    <property type="match status" value="1"/>
</dbReference>
<gene>
    <name evidence="9" type="ORF">EWH46_01630</name>
</gene>
<dbReference type="SMART" id="SM00387">
    <property type="entry name" value="HATPase_c"/>
    <property type="match status" value="1"/>
</dbReference>
<feature type="transmembrane region" description="Helical" evidence="7">
    <location>
        <begin position="351"/>
        <end position="369"/>
    </location>
</feature>
<feature type="transmembrane region" description="Helical" evidence="7">
    <location>
        <begin position="381"/>
        <end position="400"/>
    </location>
</feature>
<reference evidence="9 10" key="1">
    <citation type="submission" date="2019-02" db="EMBL/GenBank/DDBJ databases">
        <title>Complete Genome Sequence and Methylome Analysis of Sphaerotilus natans subsp. sulfidivorans D-507.</title>
        <authorList>
            <person name="Fomenkov A."/>
            <person name="Gridneva E."/>
            <person name="Smolyakov D."/>
            <person name="Dubinina G."/>
            <person name="Vincze T."/>
            <person name="Grabovich M."/>
            <person name="Roberts R.J."/>
        </authorList>
    </citation>
    <scope>NUCLEOTIDE SEQUENCE [LARGE SCALE GENOMIC DNA]</scope>
    <source>
        <strain evidence="9 10">D-507</strain>
    </source>
</reference>
<dbReference type="CDD" id="cd16917">
    <property type="entry name" value="HATPase_UhpB-NarQ-NarX-like"/>
    <property type="match status" value="1"/>
</dbReference>
<evidence type="ECO:0000256" key="2">
    <source>
        <dbReference type="ARBA" id="ARBA00012438"/>
    </source>
</evidence>
<keyword evidence="3" id="KW-0808">Transferase</keyword>
<dbReference type="PANTHER" id="PTHR24421">
    <property type="entry name" value="NITRATE/NITRITE SENSOR PROTEIN NARX-RELATED"/>
    <property type="match status" value="1"/>
</dbReference>
<dbReference type="EMBL" id="CP035708">
    <property type="protein sequence ID" value="QEM99603.1"/>
    <property type="molecule type" value="Genomic_DNA"/>
</dbReference>
<feature type="transmembrane region" description="Helical" evidence="7">
    <location>
        <begin position="412"/>
        <end position="432"/>
    </location>
</feature>
<dbReference type="GO" id="GO:0000160">
    <property type="term" value="P:phosphorelay signal transduction system"/>
    <property type="evidence" value="ECO:0007669"/>
    <property type="project" value="UniProtKB-KW"/>
</dbReference>
<dbReference type="PROSITE" id="PS50109">
    <property type="entry name" value="HIS_KIN"/>
    <property type="match status" value="1"/>
</dbReference>
<dbReference type="EC" id="2.7.13.3" evidence="2"/>
<name>A0A5C1PZ24_9BURK</name>
<evidence type="ECO:0000256" key="7">
    <source>
        <dbReference type="SAM" id="Phobius"/>
    </source>
</evidence>
<dbReference type="InterPro" id="IPR050482">
    <property type="entry name" value="Sensor_HK_TwoCompSys"/>
</dbReference>
<comment type="catalytic activity">
    <reaction evidence="1">
        <text>ATP + protein L-histidine = ADP + protein N-phospho-L-histidine.</text>
        <dbReference type="EC" id="2.7.13.3"/>
    </reaction>
</comment>
<dbReference type="InterPro" id="IPR005467">
    <property type="entry name" value="His_kinase_dom"/>
</dbReference>
<dbReference type="InterPro" id="IPR004358">
    <property type="entry name" value="Sig_transdc_His_kin-like_C"/>
</dbReference>
<feature type="region of interest" description="Disordered" evidence="6">
    <location>
        <begin position="51"/>
        <end position="78"/>
    </location>
</feature>
<dbReference type="PANTHER" id="PTHR24421:SF10">
    <property type="entry name" value="NITRATE_NITRITE SENSOR PROTEIN NARQ"/>
    <property type="match status" value="1"/>
</dbReference>
<evidence type="ECO:0000256" key="6">
    <source>
        <dbReference type="SAM" id="MobiDB-lite"/>
    </source>
</evidence>
<keyword evidence="5" id="KW-0902">Two-component regulatory system</keyword>
<dbReference type="KEGG" id="snn:EWH46_01630"/>
<dbReference type="InterPro" id="IPR003594">
    <property type="entry name" value="HATPase_dom"/>
</dbReference>
<dbReference type="Proteomes" id="UP000323522">
    <property type="component" value="Chromosome"/>
</dbReference>
<evidence type="ECO:0000256" key="5">
    <source>
        <dbReference type="ARBA" id="ARBA00023012"/>
    </source>
</evidence>
<protein>
    <recommendedName>
        <fullName evidence="2">histidine kinase</fullName>
        <ecNumber evidence="2">2.7.13.3</ecNumber>
    </recommendedName>
</protein>
<evidence type="ECO:0000313" key="9">
    <source>
        <dbReference type="EMBL" id="QEM99603.1"/>
    </source>
</evidence>